<keyword evidence="11" id="KW-1185">Reference proteome</keyword>
<keyword evidence="7 9" id="KW-0472">Membrane</keyword>
<evidence type="ECO:0000256" key="8">
    <source>
        <dbReference type="ARBA" id="ARBA00034708"/>
    </source>
</evidence>
<dbReference type="GO" id="GO:0005886">
    <property type="term" value="C:plasma membrane"/>
    <property type="evidence" value="ECO:0007669"/>
    <property type="project" value="UniProtKB-SubCell"/>
</dbReference>
<dbReference type="GO" id="GO:0005254">
    <property type="term" value="F:chloride channel activity"/>
    <property type="evidence" value="ECO:0007669"/>
    <property type="project" value="InterPro"/>
</dbReference>
<dbReference type="PANTHER" id="PTHR33281:SF19">
    <property type="entry name" value="VOLTAGE-DEPENDENT ANION CHANNEL-FORMING PROTEIN YNEE"/>
    <property type="match status" value="1"/>
</dbReference>
<keyword evidence="3" id="KW-1003">Cell membrane</keyword>
<keyword evidence="4 9" id="KW-0812">Transmembrane</keyword>
<name>A0A2T7G816_9RHOB</name>
<feature type="transmembrane region" description="Helical" evidence="9">
    <location>
        <begin position="226"/>
        <end position="243"/>
    </location>
</feature>
<comment type="caution">
    <text evidence="10">The sequence shown here is derived from an EMBL/GenBank/DDBJ whole genome shotgun (WGS) entry which is preliminary data.</text>
</comment>
<evidence type="ECO:0000256" key="5">
    <source>
        <dbReference type="ARBA" id="ARBA00022989"/>
    </source>
</evidence>
<dbReference type="InterPro" id="IPR044669">
    <property type="entry name" value="YneE/VCCN1/2-like"/>
</dbReference>
<accession>A0A2T7G816</accession>
<evidence type="ECO:0008006" key="12">
    <source>
        <dbReference type="Google" id="ProtNLM"/>
    </source>
</evidence>
<protein>
    <recommendedName>
        <fullName evidence="12">Bestrophin</fullName>
    </recommendedName>
</protein>
<dbReference type="RefSeq" id="WP_108691414.1">
    <property type="nucleotide sequence ID" value="NZ_QCYH01000003.1"/>
</dbReference>
<feature type="transmembrane region" description="Helical" evidence="9">
    <location>
        <begin position="20"/>
        <end position="41"/>
    </location>
</feature>
<keyword evidence="5 9" id="KW-1133">Transmembrane helix</keyword>
<evidence type="ECO:0000313" key="10">
    <source>
        <dbReference type="EMBL" id="PVA10555.1"/>
    </source>
</evidence>
<dbReference type="EMBL" id="QCYH01000003">
    <property type="protein sequence ID" value="PVA10555.1"/>
    <property type="molecule type" value="Genomic_DNA"/>
</dbReference>
<feature type="transmembrane region" description="Helical" evidence="9">
    <location>
        <begin position="53"/>
        <end position="69"/>
    </location>
</feature>
<evidence type="ECO:0000256" key="3">
    <source>
        <dbReference type="ARBA" id="ARBA00022475"/>
    </source>
</evidence>
<sequence>MIIRDKPGLLQLLFSVRGSVLPKILPRVAFVTAFAAGLVWVDLNVLRLPHTNAAPFAVFGIALSLFLGFRNNAAHDRWWEGRKLWGKLIADMRSLARDAEIFVPDRADRHRLLTLALGFIHAHRLNLRQLPSRAAPANWLSEGDLKTPHPPCTKLNQMTEVVAAAAPDGFARRALAERIGSIALAQAGCERIATTPLPYVYSLLIFRTTYLYCGLIPFGLMDTAGWLTPVFVAIMAYIFIGLAEVTEELAHPFGETVNGLPLDAMCRTIEISLAPHLDMPTPAPLKADRFYLS</sequence>
<dbReference type="OrthoDB" id="445589at2"/>
<dbReference type="AlphaFoldDB" id="A0A2T7G816"/>
<dbReference type="Proteomes" id="UP000244446">
    <property type="component" value="Unassembled WGS sequence"/>
</dbReference>
<keyword evidence="2" id="KW-0813">Transport</keyword>
<dbReference type="PANTHER" id="PTHR33281">
    <property type="entry name" value="UPF0187 PROTEIN YNEE"/>
    <property type="match status" value="1"/>
</dbReference>
<evidence type="ECO:0000256" key="2">
    <source>
        <dbReference type="ARBA" id="ARBA00022448"/>
    </source>
</evidence>
<comment type="subcellular location">
    <subcellularLocation>
        <location evidence="1">Cell membrane</location>
        <topology evidence="1">Multi-pass membrane protein</topology>
    </subcellularLocation>
</comment>
<feature type="transmembrane region" description="Helical" evidence="9">
    <location>
        <begin position="199"/>
        <end position="220"/>
    </location>
</feature>
<comment type="similarity">
    <text evidence="8">Belongs to the anion channel-forming bestrophin (TC 1.A.46) family.</text>
</comment>
<dbReference type="Pfam" id="PF25539">
    <property type="entry name" value="Bestrophin_2"/>
    <property type="match status" value="1"/>
</dbReference>
<gene>
    <name evidence="10" type="ORF">DC366_06510</name>
</gene>
<reference evidence="10 11" key="1">
    <citation type="submission" date="2018-04" db="EMBL/GenBank/DDBJ databases">
        <title>Pelagivirga bohaiensis gen. nov., sp. nov., a bacterium isolated from the Bohai Sea.</title>
        <authorList>
            <person name="Ji X."/>
        </authorList>
    </citation>
    <scope>NUCLEOTIDE SEQUENCE [LARGE SCALE GENOMIC DNA]</scope>
    <source>
        <strain evidence="10 11">BH-SD19</strain>
    </source>
</reference>
<proteinExistence type="inferred from homology"/>
<evidence type="ECO:0000256" key="1">
    <source>
        <dbReference type="ARBA" id="ARBA00004651"/>
    </source>
</evidence>
<evidence type="ECO:0000256" key="9">
    <source>
        <dbReference type="SAM" id="Phobius"/>
    </source>
</evidence>
<evidence type="ECO:0000256" key="4">
    <source>
        <dbReference type="ARBA" id="ARBA00022692"/>
    </source>
</evidence>
<organism evidence="10 11">
    <name type="scientific">Pelagivirga sediminicola</name>
    <dbReference type="NCBI Taxonomy" id="2170575"/>
    <lineage>
        <taxon>Bacteria</taxon>
        <taxon>Pseudomonadati</taxon>
        <taxon>Pseudomonadota</taxon>
        <taxon>Alphaproteobacteria</taxon>
        <taxon>Rhodobacterales</taxon>
        <taxon>Paracoccaceae</taxon>
        <taxon>Pelagivirga</taxon>
    </lineage>
</organism>
<evidence type="ECO:0000256" key="7">
    <source>
        <dbReference type="ARBA" id="ARBA00023136"/>
    </source>
</evidence>
<evidence type="ECO:0000256" key="6">
    <source>
        <dbReference type="ARBA" id="ARBA00023065"/>
    </source>
</evidence>
<evidence type="ECO:0000313" key="11">
    <source>
        <dbReference type="Proteomes" id="UP000244446"/>
    </source>
</evidence>
<keyword evidence="6" id="KW-0406">Ion transport</keyword>